<dbReference type="SUPFAM" id="SSF52540">
    <property type="entry name" value="P-loop containing nucleoside triphosphate hydrolases"/>
    <property type="match status" value="1"/>
</dbReference>
<dbReference type="Gene3D" id="3.40.50.300">
    <property type="entry name" value="P-loop containing nucleotide triphosphate hydrolases"/>
    <property type="match status" value="1"/>
</dbReference>
<reference evidence="2" key="1">
    <citation type="submission" date="2020-09" db="EMBL/GenBank/DDBJ databases">
        <title>A novel bacterium of genus Mangrovicoccus, isolated from South China Sea.</title>
        <authorList>
            <person name="Huang H."/>
            <person name="Mo K."/>
            <person name="Hu Y."/>
        </authorList>
    </citation>
    <scope>NUCLEOTIDE SEQUENCE</scope>
    <source>
        <strain evidence="2">HB182678</strain>
    </source>
</reference>
<proteinExistence type="predicted"/>
<evidence type="ECO:0000313" key="3">
    <source>
        <dbReference type="Proteomes" id="UP000609121"/>
    </source>
</evidence>
<evidence type="ECO:0000313" key="2">
    <source>
        <dbReference type="EMBL" id="MBE3640143.1"/>
    </source>
</evidence>
<keyword evidence="3" id="KW-1185">Reference proteome</keyword>
<protein>
    <submittedName>
        <fullName evidence="2">Chromosomal replication initiator DnaA</fullName>
    </submittedName>
</protein>
<evidence type="ECO:0000256" key="1">
    <source>
        <dbReference type="SAM" id="MobiDB-lite"/>
    </source>
</evidence>
<dbReference type="Gene3D" id="1.10.8.60">
    <property type="match status" value="1"/>
</dbReference>
<dbReference type="InterPro" id="IPR027417">
    <property type="entry name" value="P-loop_NTPase"/>
</dbReference>
<feature type="region of interest" description="Disordered" evidence="1">
    <location>
        <begin position="227"/>
        <end position="251"/>
    </location>
</feature>
<comment type="caution">
    <text evidence="2">The sequence shown here is derived from an EMBL/GenBank/DDBJ whole genome shotgun (WGS) entry which is preliminary data.</text>
</comment>
<accession>A0A8J6YVT1</accession>
<organism evidence="2 3">
    <name type="scientific">Mangrovicoccus algicola</name>
    <dbReference type="NCBI Taxonomy" id="2771008"/>
    <lineage>
        <taxon>Bacteria</taxon>
        <taxon>Pseudomonadati</taxon>
        <taxon>Pseudomonadota</taxon>
        <taxon>Alphaproteobacteria</taxon>
        <taxon>Rhodobacterales</taxon>
        <taxon>Paracoccaceae</taxon>
        <taxon>Mangrovicoccus</taxon>
    </lineage>
</organism>
<name>A0A8J6YVT1_9RHOB</name>
<sequence>MTDPAPAQLVLDVHSGIVAMTRGSFFEGPCNTEALSEILTSDFWDGGARVLTGTARVGKTHLAQIFRHETGALVLRADRLAADSVPRAAERAAVVLEDAHRLGGDAIREQIAFHLFNQARDLRQPLLVTGRGAVRDWGIALPDLSSRLTAAAQIRVTNPDTETLRMVLVKLFSDRQLAVPPGTVEYALHRMERSFAAASALVAALDRANLLRNRRIDRSMIREILTQEQEGPAPRGGPEFPSPFRPQTRLP</sequence>
<dbReference type="Proteomes" id="UP000609121">
    <property type="component" value="Unassembled WGS sequence"/>
</dbReference>
<dbReference type="AlphaFoldDB" id="A0A8J6YVT1"/>
<dbReference type="EMBL" id="JACVXA010000074">
    <property type="protein sequence ID" value="MBE3640143.1"/>
    <property type="molecule type" value="Genomic_DNA"/>
</dbReference>
<gene>
    <name evidence="2" type="ORF">ICN82_18215</name>
</gene>
<dbReference type="RefSeq" id="WP_193185788.1">
    <property type="nucleotide sequence ID" value="NZ_JACVXA010000074.1"/>
</dbReference>